<protein>
    <submittedName>
        <fullName evidence="1">Uncharacterized protein</fullName>
    </submittedName>
</protein>
<sequence length="120" mass="13715">MNGRRWFTSCEPYSQTVRCRTDIVATTTTRQQGRFVTTTGWTFNNLTYLPLMTRTQWAGNPLGRSGSFTSSGRQWRTECDTAATGRNGCRSYLTTEVVMRTSAGYKVVMQEVFNSRVLFR</sequence>
<dbReference type="Proteomes" id="UP000184512">
    <property type="component" value="Unassembled WGS sequence"/>
</dbReference>
<proteinExistence type="predicted"/>
<evidence type="ECO:0000313" key="1">
    <source>
        <dbReference type="EMBL" id="SHJ60597.1"/>
    </source>
</evidence>
<organism evidence="1 2">
    <name type="scientific">Tessaracoccus bendigoensis DSM 12906</name>
    <dbReference type="NCBI Taxonomy" id="1123357"/>
    <lineage>
        <taxon>Bacteria</taxon>
        <taxon>Bacillati</taxon>
        <taxon>Actinomycetota</taxon>
        <taxon>Actinomycetes</taxon>
        <taxon>Propionibacteriales</taxon>
        <taxon>Propionibacteriaceae</taxon>
        <taxon>Tessaracoccus</taxon>
    </lineage>
</organism>
<dbReference type="STRING" id="1123357.SAMN02745244_02878"/>
<dbReference type="EMBL" id="FQZG01000061">
    <property type="protein sequence ID" value="SHJ60597.1"/>
    <property type="molecule type" value="Genomic_DNA"/>
</dbReference>
<dbReference type="AlphaFoldDB" id="A0A1M6KNR8"/>
<evidence type="ECO:0000313" key="2">
    <source>
        <dbReference type="Proteomes" id="UP000184512"/>
    </source>
</evidence>
<reference evidence="1 2" key="1">
    <citation type="submission" date="2016-11" db="EMBL/GenBank/DDBJ databases">
        <authorList>
            <person name="Jaros S."/>
            <person name="Januszkiewicz K."/>
            <person name="Wedrychowicz H."/>
        </authorList>
    </citation>
    <scope>NUCLEOTIDE SEQUENCE [LARGE SCALE GENOMIC DNA]</scope>
    <source>
        <strain evidence="1 2">DSM 12906</strain>
    </source>
</reference>
<accession>A0A1M6KNR8</accession>
<keyword evidence="2" id="KW-1185">Reference proteome</keyword>
<name>A0A1M6KNR8_9ACTN</name>
<gene>
    <name evidence="1" type="ORF">SAMN02745244_02878</name>
</gene>